<dbReference type="Proteomes" id="UP000503011">
    <property type="component" value="Chromosome"/>
</dbReference>
<accession>A0A6F8YTF2</accession>
<dbReference type="GO" id="GO:0000160">
    <property type="term" value="P:phosphorelay signal transduction system"/>
    <property type="evidence" value="ECO:0007669"/>
    <property type="project" value="InterPro"/>
</dbReference>
<keyword evidence="8" id="KW-1185">Reference proteome</keyword>
<evidence type="ECO:0000259" key="6">
    <source>
        <dbReference type="PROSITE" id="PS51755"/>
    </source>
</evidence>
<evidence type="ECO:0000313" key="8">
    <source>
        <dbReference type="Proteomes" id="UP000503011"/>
    </source>
</evidence>
<dbReference type="CDD" id="cd15831">
    <property type="entry name" value="BTAD"/>
    <property type="match status" value="1"/>
</dbReference>
<protein>
    <recommendedName>
        <fullName evidence="6">OmpR/PhoB-type domain-containing protein</fullName>
    </recommendedName>
</protein>
<dbReference type="SMART" id="SM00862">
    <property type="entry name" value="Trans_reg_C"/>
    <property type="match status" value="1"/>
</dbReference>
<name>A0A6F8YTF2_9ACTN</name>
<dbReference type="Pfam" id="PF00486">
    <property type="entry name" value="Trans_reg_C"/>
    <property type="match status" value="1"/>
</dbReference>
<dbReference type="SMART" id="SM01043">
    <property type="entry name" value="BTAD"/>
    <property type="match status" value="1"/>
</dbReference>
<reference evidence="7 8" key="1">
    <citation type="submission" date="2020-03" db="EMBL/GenBank/DDBJ databases">
        <title>Whole genome shotgun sequence of Phytohabitans suffuscus NBRC 105367.</title>
        <authorList>
            <person name="Komaki H."/>
            <person name="Tamura T."/>
        </authorList>
    </citation>
    <scope>NUCLEOTIDE SEQUENCE [LARGE SCALE GENOMIC DNA]</scope>
    <source>
        <strain evidence="7 8">NBRC 105367</strain>
    </source>
</reference>
<evidence type="ECO:0000313" key="7">
    <source>
        <dbReference type="EMBL" id="BCB89392.1"/>
    </source>
</evidence>
<dbReference type="PROSITE" id="PS51755">
    <property type="entry name" value="OMPR_PHOB"/>
    <property type="match status" value="1"/>
</dbReference>
<dbReference type="Gene3D" id="1.25.40.10">
    <property type="entry name" value="Tetratricopeptide repeat domain"/>
    <property type="match status" value="1"/>
</dbReference>
<dbReference type="SUPFAM" id="SSF48452">
    <property type="entry name" value="TPR-like"/>
    <property type="match status" value="1"/>
</dbReference>
<gene>
    <name evidence="7" type="ORF">Psuf_067050</name>
</gene>
<sequence>MRFGILGTTVVWRGDGSEAVVGGPALRALLGLLLADPGQVVTTHTLIADLYGDRVSGDMGHALQSQISRLRRVLAPVVIDSVPAGYRLSVDVDDVDAGRFERLAEAGRRALADGLPPRAAVILADALALWRGDAFADVPDVPAVRALAHRLEERRLAASEDWLEARLRIGEHHVLIAELRELVARHPLRERLQGLLLGALGAAGEQAQALAVYAEYRRRLADEFGADPSTELEAIHLSLLRGAGPAASPEPGEIGPARVGHSGRGAGLTSFVGRAGTSTGSASCWPGTGW</sequence>
<keyword evidence="4" id="KW-0804">Transcription</keyword>
<dbReference type="KEGG" id="psuu:Psuf_067050"/>
<evidence type="ECO:0000256" key="1">
    <source>
        <dbReference type="ARBA" id="ARBA00005820"/>
    </source>
</evidence>
<evidence type="ECO:0000256" key="5">
    <source>
        <dbReference type="PROSITE-ProRule" id="PRU01091"/>
    </source>
</evidence>
<dbReference type="GO" id="GO:0006355">
    <property type="term" value="P:regulation of DNA-templated transcription"/>
    <property type="evidence" value="ECO:0007669"/>
    <property type="project" value="InterPro"/>
</dbReference>
<dbReference type="InterPro" id="IPR036388">
    <property type="entry name" value="WH-like_DNA-bd_sf"/>
</dbReference>
<dbReference type="GO" id="GO:0003677">
    <property type="term" value="F:DNA binding"/>
    <property type="evidence" value="ECO:0007669"/>
    <property type="project" value="UniProtKB-UniRule"/>
</dbReference>
<dbReference type="SUPFAM" id="SSF46894">
    <property type="entry name" value="C-terminal effector domain of the bipartite response regulators"/>
    <property type="match status" value="1"/>
</dbReference>
<keyword evidence="3 5" id="KW-0238">DNA-binding</keyword>
<evidence type="ECO:0000256" key="4">
    <source>
        <dbReference type="ARBA" id="ARBA00023163"/>
    </source>
</evidence>
<keyword evidence="2" id="KW-0805">Transcription regulation</keyword>
<comment type="similarity">
    <text evidence="1">Belongs to the AfsR/DnrI/RedD regulatory family.</text>
</comment>
<reference evidence="7 8" key="2">
    <citation type="submission" date="2020-03" db="EMBL/GenBank/DDBJ databases">
        <authorList>
            <person name="Ichikawa N."/>
            <person name="Kimura A."/>
            <person name="Kitahashi Y."/>
            <person name="Uohara A."/>
        </authorList>
    </citation>
    <scope>NUCLEOTIDE SEQUENCE [LARGE SCALE GENOMIC DNA]</scope>
    <source>
        <strain evidence="7 8">NBRC 105367</strain>
    </source>
</reference>
<organism evidence="7 8">
    <name type="scientific">Phytohabitans suffuscus</name>
    <dbReference type="NCBI Taxonomy" id="624315"/>
    <lineage>
        <taxon>Bacteria</taxon>
        <taxon>Bacillati</taxon>
        <taxon>Actinomycetota</taxon>
        <taxon>Actinomycetes</taxon>
        <taxon>Micromonosporales</taxon>
        <taxon>Micromonosporaceae</taxon>
    </lineage>
</organism>
<dbReference type="AlphaFoldDB" id="A0A6F8YTF2"/>
<dbReference type="InterPro" id="IPR051677">
    <property type="entry name" value="AfsR-DnrI-RedD_regulator"/>
</dbReference>
<evidence type="ECO:0000256" key="2">
    <source>
        <dbReference type="ARBA" id="ARBA00023015"/>
    </source>
</evidence>
<dbReference type="InterPro" id="IPR005158">
    <property type="entry name" value="BTAD"/>
</dbReference>
<dbReference type="EMBL" id="AP022871">
    <property type="protein sequence ID" value="BCB89392.1"/>
    <property type="molecule type" value="Genomic_DNA"/>
</dbReference>
<proteinExistence type="inferred from homology"/>
<dbReference type="Gene3D" id="1.10.10.10">
    <property type="entry name" value="Winged helix-like DNA-binding domain superfamily/Winged helix DNA-binding domain"/>
    <property type="match status" value="1"/>
</dbReference>
<feature type="DNA-binding region" description="OmpR/PhoB-type" evidence="5">
    <location>
        <begin position="1"/>
        <end position="90"/>
    </location>
</feature>
<dbReference type="Pfam" id="PF03704">
    <property type="entry name" value="BTAD"/>
    <property type="match status" value="1"/>
</dbReference>
<dbReference type="InterPro" id="IPR011990">
    <property type="entry name" value="TPR-like_helical_dom_sf"/>
</dbReference>
<dbReference type="InterPro" id="IPR001867">
    <property type="entry name" value="OmpR/PhoB-type_DNA-bd"/>
</dbReference>
<feature type="domain" description="OmpR/PhoB-type" evidence="6">
    <location>
        <begin position="1"/>
        <end position="90"/>
    </location>
</feature>
<dbReference type="PANTHER" id="PTHR35807:SF1">
    <property type="entry name" value="TRANSCRIPTIONAL REGULATOR REDD"/>
    <property type="match status" value="1"/>
</dbReference>
<dbReference type="InterPro" id="IPR016032">
    <property type="entry name" value="Sig_transdc_resp-reg_C-effctor"/>
</dbReference>
<evidence type="ECO:0000256" key="3">
    <source>
        <dbReference type="ARBA" id="ARBA00023125"/>
    </source>
</evidence>
<dbReference type="PANTHER" id="PTHR35807">
    <property type="entry name" value="TRANSCRIPTIONAL REGULATOR REDD-RELATED"/>
    <property type="match status" value="1"/>
</dbReference>